<name>A0A6A6SPL5_9PLEO</name>
<sequence>MDPDTSVIYSNRLAKNSIRLLHLEPKSASGSLNCTLECVSLDNFPPFEALSYVWGDPGDTISMFCEGSLFEATRSLHTALTNLRLPNAVRTMWVDAICINQKDDVEKSRQVPLMGKIYSLAKKVVVWVGPFTRGDAKLAAQSM</sequence>
<accession>A0A6A6SPL5</accession>
<evidence type="ECO:0000313" key="2">
    <source>
        <dbReference type="EMBL" id="KAF2649452.1"/>
    </source>
</evidence>
<dbReference type="PANTHER" id="PTHR24148:SF64">
    <property type="entry name" value="HETEROKARYON INCOMPATIBILITY DOMAIN-CONTAINING PROTEIN"/>
    <property type="match status" value="1"/>
</dbReference>
<reference evidence="2" key="1">
    <citation type="journal article" date="2020" name="Stud. Mycol.">
        <title>101 Dothideomycetes genomes: a test case for predicting lifestyles and emergence of pathogens.</title>
        <authorList>
            <person name="Haridas S."/>
            <person name="Albert R."/>
            <person name="Binder M."/>
            <person name="Bloem J."/>
            <person name="Labutti K."/>
            <person name="Salamov A."/>
            <person name="Andreopoulos B."/>
            <person name="Baker S."/>
            <person name="Barry K."/>
            <person name="Bills G."/>
            <person name="Bluhm B."/>
            <person name="Cannon C."/>
            <person name="Castanera R."/>
            <person name="Culley D."/>
            <person name="Daum C."/>
            <person name="Ezra D."/>
            <person name="Gonzalez J."/>
            <person name="Henrissat B."/>
            <person name="Kuo A."/>
            <person name="Liang C."/>
            <person name="Lipzen A."/>
            <person name="Lutzoni F."/>
            <person name="Magnuson J."/>
            <person name="Mondo S."/>
            <person name="Nolan M."/>
            <person name="Ohm R."/>
            <person name="Pangilinan J."/>
            <person name="Park H.-J."/>
            <person name="Ramirez L."/>
            <person name="Alfaro M."/>
            <person name="Sun H."/>
            <person name="Tritt A."/>
            <person name="Yoshinaga Y."/>
            <person name="Zwiers L.-H."/>
            <person name="Turgeon B."/>
            <person name="Goodwin S."/>
            <person name="Spatafora J."/>
            <person name="Crous P."/>
            <person name="Grigoriev I."/>
        </authorList>
    </citation>
    <scope>NUCLEOTIDE SEQUENCE</scope>
    <source>
        <strain evidence="2">CBS 122681</strain>
    </source>
</reference>
<evidence type="ECO:0000313" key="3">
    <source>
        <dbReference type="Proteomes" id="UP000799324"/>
    </source>
</evidence>
<dbReference type="InterPro" id="IPR052895">
    <property type="entry name" value="HetReg/Transcr_Mod"/>
</dbReference>
<dbReference type="InterPro" id="IPR010730">
    <property type="entry name" value="HET"/>
</dbReference>
<gene>
    <name evidence="2" type="ORF">K491DRAFT_610731</name>
</gene>
<keyword evidence="3" id="KW-1185">Reference proteome</keyword>
<dbReference type="OrthoDB" id="2157530at2759"/>
<organism evidence="2 3">
    <name type="scientific">Lophiostoma macrostomum CBS 122681</name>
    <dbReference type="NCBI Taxonomy" id="1314788"/>
    <lineage>
        <taxon>Eukaryota</taxon>
        <taxon>Fungi</taxon>
        <taxon>Dikarya</taxon>
        <taxon>Ascomycota</taxon>
        <taxon>Pezizomycotina</taxon>
        <taxon>Dothideomycetes</taxon>
        <taxon>Pleosporomycetidae</taxon>
        <taxon>Pleosporales</taxon>
        <taxon>Lophiostomataceae</taxon>
        <taxon>Lophiostoma</taxon>
    </lineage>
</organism>
<dbReference type="EMBL" id="MU004491">
    <property type="protein sequence ID" value="KAF2649452.1"/>
    <property type="molecule type" value="Genomic_DNA"/>
</dbReference>
<dbReference type="Pfam" id="PF06985">
    <property type="entry name" value="HET"/>
    <property type="match status" value="1"/>
</dbReference>
<dbReference type="AlphaFoldDB" id="A0A6A6SPL5"/>
<feature type="non-terminal residue" evidence="2">
    <location>
        <position position="143"/>
    </location>
</feature>
<protein>
    <recommendedName>
        <fullName evidence="1">Heterokaryon incompatibility domain-containing protein</fullName>
    </recommendedName>
</protein>
<dbReference type="Proteomes" id="UP000799324">
    <property type="component" value="Unassembled WGS sequence"/>
</dbReference>
<dbReference type="PANTHER" id="PTHR24148">
    <property type="entry name" value="ANKYRIN REPEAT DOMAIN-CONTAINING PROTEIN 39 HOMOLOG-RELATED"/>
    <property type="match status" value="1"/>
</dbReference>
<feature type="domain" description="Heterokaryon incompatibility" evidence="1">
    <location>
        <begin position="47"/>
        <end position="133"/>
    </location>
</feature>
<evidence type="ECO:0000259" key="1">
    <source>
        <dbReference type="Pfam" id="PF06985"/>
    </source>
</evidence>
<proteinExistence type="predicted"/>